<keyword evidence="1" id="KW-0808">Transferase</keyword>
<sequence>MQVNRTLSIVGGTFEIISSGTNFKYHKNLRMMNNYKVETIDDGLNEFHVEFQGPKIGGVWKVRVTFSNDYPYTSPSIGFINRIYHPNVDETSGSICLNVLNQTWSPMYQLQNVFDVFLPQLLTYANPYDPLNREAAKLMMRDLTAYEQKVKEHCQTYAKKSEAVVAKEEEKSSDMELSEDECDSGDDEAACQMIID</sequence>
<comment type="caution">
    <text evidence="18">The sequence shown here is derived from an EMBL/GenBank/DDBJ whole genome shotgun (WGS) entry which is preliminary data.</text>
</comment>
<comment type="subunit">
    <text evidence="8">Interacts with MAEA and WDR26, components of the CTLH complex that contains GID4, RANBP9 and/or RANBP10, MKLN1, MAEA, RMND5A (or alternatively its paralog RMND5B), GID8, ARMC8, WDR26 and YPEL5.</text>
</comment>
<evidence type="ECO:0000256" key="2">
    <source>
        <dbReference type="ARBA" id="ARBA00022741"/>
    </source>
</evidence>
<evidence type="ECO:0000256" key="13">
    <source>
        <dbReference type="ARBA" id="ARBA00082119"/>
    </source>
</evidence>
<keyword evidence="3 15" id="KW-0833">Ubl conjugation pathway</keyword>
<evidence type="ECO:0000256" key="9">
    <source>
        <dbReference type="ARBA" id="ARBA00072436"/>
    </source>
</evidence>
<evidence type="ECO:0000256" key="3">
    <source>
        <dbReference type="ARBA" id="ARBA00022786"/>
    </source>
</evidence>
<evidence type="ECO:0000256" key="8">
    <source>
        <dbReference type="ARBA" id="ARBA00063081"/>
    </source>
</evidence>
<dbReference type="InParanoid" id="A0A7J7C9N8"/>
<dbReference type="EMBL" id="JAAARO010000019">
    <property type="protein sequence ID" value="KAF5730645.1"/>
    <property type="molecule type" value="Genomic_DNA"/>
</dbReference>
<feature type="region of interest" description="Disordered" evidence="16">
    <location>
        <begin position="165"/>
        <end position="196"/>
    </location>
</feature>
<name>A0A7J7C9N8_TRIWF</name>
<evidence type="ECO:0000256" key="10">
    <source>
        <dbReference type="ARBA" id="ARBA00076312"/>
    </source>
</evidence>
<evidence type="ECO:0000259" key="17">
    <source>
        <dbReference type="PROSITE" id="PS50127"/>
    </source>
</evidence>
<dbReference type="CDD" id="cd23797">
    <property type="entry name" value="UBCc_UBE2H"/>
    <property type="match status" value="1"/>
</dbReference>
<evidence type="ECO:0000256" key="1">
    <source>
        <dbReference type="ARBA" id="ARBA00022679"/>
    </source>
</evidence>
<gene>
    <name evidence="18" type="ORF">HS088_TW19G00237</name>
</gene>
<dbReference type="PANTHER" id="PTHR24068">
    <property type="entry name" value="UBIQUITIN-CONJUGATING ENZYME E2"/>
    <property type="match status" value="1"/>
</dbReference>
<keyword evidence="4 15" id="KW-0067">ATP-binding</keyword>
<dbReference type="InterPro" id="IPR016135">
    <property type="entry name" value="UBQ-conjugating_enzyme/RWD"/>
</dbReference>
<evidence type="ECO:0000256" key="6">
    <source>
        <dbReference type="ARBA" id="ARBA00022990"/>
    </source>
</evidence>
<keyword evidence="2 15" id="KW-0547">Nucleotide-binding</keyword>
<keyword evidence="6" id="KW-0007">Acetylation</keyword>
<keyword evidence="19" id="KW-1185">Reference proteome</keyword>
<accession>A0A7J7C9N8</accession>
<dbReference type="InterPro" id="IPR023313">
    <property type="entry name" value="UBQ-conjugating_AS"/>
</dbReference>
<keyword evidence="5" id="KW-0832">Ubl conjugation</keyword>
<evidence type="ECO:0000256" key="16">
    <source>
        <dbReference type="SAM" id="MobiDB-lite"/>
    </source>
</evidence>
<evidence type="ECO:0000256" key="12">
    <source>
        <dbReference type="ARBA" id="ARBA00078369"/>
    </source>
</evidence>
<evidence type="ECO:0000256" key="7">
    <source>
        <dbReference type="ARBA" id="ARBA00060202"/>
    </source>
</evidence>
<evidence type="ECO:0000256" key="15">
    <source>
        <dbReference type="RuleBase" id="RU362109"/>
    </source>
</evidence>
<comment type="similarity">
    <text evidence="15">Belongs to the ubiquitin-conjugating enzyme family.</text>
</comment>
<proteinExistence type="inferred from homology"/>
<dbReference type="Pfam" id="PF00179">
    <property type="entry name" value="UQ_con"/>
    <property type="match status" value="1"/>
</dbReference>
<feature type="domain" description="UBC core" evidence="17">
    <location>
        <begin position="1"/>
        <end position="159"/>
    </location>
</feature>
<dbReference type="SUPFAM" id="SSF54495">
    <property type="entry name" value="UBC-like"/>
    <property type="match status" value="1"/>
</dbReference>
<evidence type="ECO:0000256" key="14">
    <source>
        <dbReference type="PROSITE-ProRule" id="PRU10133"/>
    </source>
</evidence>
<dbReference type="SMART" id="SM00212">
    <property type="entry name" value="UBCc"/>
    <property type="match status" value="1"/>
</dbReference>
<evidence type="ECO:0000256" key="5">
    <source>
        <dbReference type="ARBA" id="ARBA00022843"/>
    </source>
</evidence>
<evidence type="ECO:0000256" key="4">
    <source>
        <dbReference type="ARBA" id="ARBA00022840"/>
    </source>
</evidence>
<evidence type="ECO:0000313" key="19">
    <source>
        <dbReference type="Proteomes" id="UP000593562"/>
    </source>
</evidence>
<organism evidence="18 19">
    <name type="scientific">Tripterygium wilfordii</name>
    <name type="common">Thunder God vine</name>
    <dbReference type="NCBI Taxonomy" id="458696"/>
    <lineage>
        <taxon>Eukaryota</taxon>
        <taxon>Viridiplantae</taxon>
        <taxon>Streptophyta</taxon>
        <taxon>Embryophyta</taxon>
        <taxon>Tracheophyta</taxon>
        <taxon>Spermatophyta</taxon>
        <taxon>Magnoliopsida</taxon>
        <taxon>eudicotyledons</taxon>
        <taxon>Gunneridae</taxon>
        <taxon>Pentapetalae</taxon>
        <taxon>rosids</taxon>
        <taxon>fabids</taxon>
        <taxon>Celastrales</taxon>
        <taxon>Celastraceae</taxon>
        <taxon>Tripterygium</taxon>
    </lineage>
</organism>
<protein>
    <recommendedName>
        <fullName evidence="9">Ubiquitin-conjugating enzyme E2 H</fullName>
    </recommendedName>
    <alternativeName>
        <fullName evidence="12">(E3-independent) E2 ubiquitin-conjugating enzyme H</fullName>
    </alternativeName>
    <alternativeName>
        <fullName evidence="10">E2 ubiquitin-conjugating enzyme H</fullName>
    </alternativeName>
    <alternativeName>
        <fullName evidence="13">Ubiquitin carrier protein H</fullName>
    </alternativeName>
    <alternativeName>
        <fullName evidence="11">Ubiquitin-protein ligase H</fullName>
    </alternativeName>
</protein>
<feature type="active site" description="Glycyl thioester intermediate" evidence="14">
    <location>
        <position position="96"/>
    </location>
</feature>
<feature type="compositionally biased region" description="Acidic residues" evidence="16">
    <location>
        <begin position="176"/>
        <end position="189"/>
    </location>
</feature>
<reference evidence="18 19" key="1">
    <citation type="journal article" date="2020" name="Nat. Commun.">
        <title>Genome of Tripterygium wilfordii and identification of cytochrome P450 involved in triptolide biosynthesis.</title>
        <authorList>
            <person name="Tu L."/>
            <person name="Su P."/>
            <person name="Zhang Z."/>
            <person name="Gao L."/>
            <person name="Wang J."/>
            <person name="Hu T."/>
            <person name="Zhou J."/>
            <person name="Zhang Y."/>
            <person name="Zhao Y."/>
            <person name="Liu Y."/>
            <person name="Song Y."/>
            <person name="Tong Y."/>
            <person name="Lu Y."/>
            <person name="Yang J."/>
            <person name="Xu C."/>
            <person name="Jia M."/>
            <person name="Peters R.J."/>
            <person name="Huang L."/>
            <person name="Gao W."/>
        </authorList>
    </citation>
    <scope>NUCLEOTIDE SEQUENCE [LARGE SCALE GENOMIC DNA]</scope>
    <source>
        <strain evidence="19">cv. XIE 37</strain>
        <tissue evidence="18">Leaf</tissue>
    </source>
</reference>
<dbReference type="GO" id="GO:0004842">
    <property type="term" value="F:ubiquitin-protein transferase activity"/>
    <property type="evidence" value="ECO:0007669"/>
    <property type="project" value="UniProtKB-ARBA"/>
</dbReference>
<comment type="function">
    <text evidence="7">Accepts ubiquitin from the E1 complex and catalyzes its covalent attachment to other proteins. E2 ubiquitin conjugating enzyme that transfers ubiquitin to MAEA, a core component of the CTLH E3 ubiquitin-protein ligase complex. In vitro catalyzes 'Lys-11'- and 'Lys-48'-linked polyubiquitination. Capable, in vitro, to ubiquitinate histone H2A.</text>
</comment>
<evidence type="ECO:0000313" key="18">
    <source>
        <dbReference type="EMBL" id="KAF5730645.1"/>
    </source>
</evidence>
<dbReference type="Proteomes" id="UP000593562">
    <property type="component" value="Unassembled WGS sequence"/>
</dbReference>
<feature type="compositionally biased region" description="Basic and acidic residues" evidence="16">
    <location>
        <begin position="165"/>
        <end position="174"/>
    </location>
</feature>
<dbReference type="AlphaFoldDB" id="A0A7J7C9N8"/>
<dbReference type="InterPro" id="IPR000608">
    <property type="entry name" value="UBC"/>
</dbReference>
<evidence type="ECO:0000256" key="11">
    <source>
        <dbReference type="ARBA" id="ARBA00077502"/>
    </source>
</evidence>
<dbReference type="PROSITE" id="PS50127">
    <property type="entry name" value="UBC_2"/>
    <property type="match status" value="1"/>
</dbReference>
<dbReference type="PROSITE" id="PS00183">
    <property type="entry name" value="UBC_1"/>
    <property type="match status" value="1"/>
</dbReference>
<dbReference type="GO" id="GO:0005524">
    <property type="term" value="F:ATP binding"/>
    <property type="evidence" value="ECO:0007669"/>
    <property type="project" value="UniProtKB-UniRule"/>
</dbReference>
<dbReference type="FunFam" id="3.10.110.10:FF:000078">
    <property type="entry name" value="ubiquitin-conjugating enzyme E2 H isoform X2"/>
    <property type="match status" value="1"/>
</dbReference>
<dbReference type="Gene3D" id="3.10.110.10">
    <property type="entry name" value="Ubiquitin Conjugating Enzyme"/>
    <property type="match status" value="1"/>
</dbReference>